<organism evidence="2 4">
    <name type="scientific">Trichinella patagoniensis</name>
    <dbReference type="NCBI Taxonomy" id="990121"/>
    <lineage>
        <taxon>Eukaryota</taxon>
        <taxon>Metazoa</taxon>
        <taxon>Ecdysozoa</taxon>
        <taxon>Nematoda</taxon>
        <taxon>Enoplea</taxon>
        <taxon>Dorylaimia</taxon>
        <taxon>Trichinellida</taxon>
        <taxon>Trichinellidae</taxon>
        <taxon>Trichinella</taxon>
    </lineage>
</organism>
<feature type="region of interest" description="Disordered" evidence="1">
    <location>
        <begin position="10"/>
        <end position="58"/>
    </location>
</feature>
<feature type="compositionally biased region" description="Basic and acidic residues" evidence="1">
    <location>
        <begin position="82"/>
        <end position="95"/>
    </location>
</feature>
<evidence type="ECO:0000313" key="3">
    <source>
        <dbReference type="EMBL" id="KRY08227.1"/>
    </source>
</evidence>
<proteinExistence type="predicted"/>
<evidence type="ECO:0000313" key="2">
    <source>
        <dbReference type="EMBL" id="KRY07575.1"/>
    </source>
</evidence>
<protein>
    <submittedName>
        <fullName evidence="2">Uncharacterized protein</fullName>
    </submittedName>
</protein>
<keyword evidence="4" id="KW-1185">Reference proteome</keyword>
<dbReference type="Proteomes" id="UP000054783">
    <property type="component" value="Unassembled WGS sequence"/>
</dbReference>
<dbReference type="EMBL" id="JYDQ01000438">
    <property type="protein sequence ID" value="KRY07575.1"/>
    <property type="molecule type" value="Genomic_DNA"/>
</dbReference>
<sequence length="113" mass="12724">MIYEYCSVQNVTNPVGVTPSAPMAPNSRGRRKNNTRTPSTRSLPRHMAARSGSERPRALTLTDGNGCLRHCAGCASIKSRLTDEHAKWPLRDQRRPKAWQLTDVNGDLNRRRK</sequence>
<name>A0A0V0Z4T0_9BILA</name>
<feature type="region of interest" description="Disordered" evidence="1">
    <location>
        <begin position="82"/>
        <end position="113"/>
    </location>
</feature>
<reference evidence="2 4" key="1">
    <citation type="submission" date="2015-01" db="EMBL/GenBank/DDBJ databases">
        <title>Evolution of Trichinella species and genotypes.</title>
        <authorList>
            <person name="Korhonen P.K."/>
            <person name="Edoardo P."/>
            <person name="Giuseppe L.R."/>
            <person name="Gasser R.B."/>
        </authorList>
    </citation>
    <scope>NUCLEOTIDE SEQUENCE [LARGE SCALE GENOMIC DNA]</scope>
    <source>
        <strain evidence="2">ISS2496</strain>
    </source>
</reference>
<dbReference type="AlphaFoldDB" id="A0A0V0Z4T0"/>
<evidence type="ECO:0000313" key="4">
    <source>
        <dbReference type="Proteomes" id="UP000054783"/>
    </source>
</evidence>
<accession>A0A0V0Z4T0</accession>
<comment type="caution">
    <text evidence="2">The sequence shown here is derived from an EMBL/GenBank/DDBJ whole genome shotgun (WGS) entry which is preliminary data.</text>
</comment>
<evidence type="ECO:0000256" key="1">
    <source>
        <dbReference type="SAM" id="MobiDB-lite"/>
    </source>
</evidence>
<dbReference type="EMBL" id="JYDQ01000352">
    <property type="protein sequence ID" value="KRY08227.1"/>
    <property type="molecule type" value="Genomic_DNA"/>
</dbReference>
<gene>
    <name evidence="2" type="ORF">T12_14686</name>
    <name evidence="3" type="ORF">T12_16089</name>
</gene>